<dbReference type="Pfam" id="PF01370">
    <property type="entry name" value="Epimerase"/>
    <property type="match status" value="1"/>
</dbReference>
<organism evidence="2 3">
    <name type="scientific">Litorilinea aerophila</name>
    <dbReference type="NCBI Taxonomy" id="1204385"/>
    <lineage>
        <taxon>Bacteria</taxon>
        <taxon>Bacillati</taxon>
        <taxon>Chloroflexota</taxon>
        <taxon>Caldilineae</taxon>
        <taxon>Caldilineales</taxon>
        <taxon>Caldilineaceae</taxon>
        <taxon>Litorilinea</taxon>
    </lineage>
</organism>
<gene>
    <name evidence="2" type="ORF">FKZ61_18995</name>
</gene>
<evidence type="ECO:0000313" key="2">
    <source>
        <dbReference type="EMBL" id="TQE93943.1"/>
    </source>
</evidence>
<dbReference type="Proteomes" id="UP000317371">
    <property type="component" value="Unassembled WGS sequence"/>
</dbReference>
<name>A0A540VCY4_9CHLR</name>
<reference evidence="2 3" key="1">
    <citation type="submission" date="2019-06" db="EMBL/GenBank/DDBJ databases">
        <title>Genome sequence of Litorilinea aerophila BAA-2444.</title>
        <authorList>
            <person name="Maclea K.S."/>
            <person name="Maurais E.G."/>
            <person name="Iannazzi L.C."/>
        </authorList>
    </citation>
    <scope>NUCLEOTIDE SEQUENCE [LARGE SCALE GENOMIC DNA]</scope>
    <source>
        <strain evidence="2 3">ATCC BAA-2444</strain>
    </source>
</reference>
<sequence>MNLLLTSASSELAQALADGLSDGHSLRLTDRTWVSTPYEFALSPLGHDASTNLLVRGMDAIIHLVEPLPDDSDTSYLDFAMRGTYNLLTAAAEEGVKRAIYLGSLDVMAGYDPDYLVTERWRPVPTPEPRVLGRHLAEYVCREFAREHRLQVAVLRIGHPVRAAEVADAPFDPLWVDMADVVQAVSLALDASLDLWTVLHIQADGPHSRFPIDEARRVLGFSPRVQFEPVS</sequence>
<dbReference type="Gene3D" id="3.40.50.720">
    <property type="entry name" value="NAD(P)-binding Rossmann-like Domain"/>
    <property type="match status" value="1"/>
</dbReference>
<dbReference type="InterPro" id="IPR001509">
    <property type="entry name" value="Epimerase_deHydtase"/>
</dbReference>
<evidence type="ECO:0000313" key="3">
    <source>
        <dbReference type="Proteomes" id="UP000317371"/>
    </source>
</evidence>
<dbReference type="OrthoDB" id="8770295at2"/>
<dbReference type="EMBL" id="VIGC01000030">
    <property type="protein sequence ID" value="TQE93943.1"/>
    <property type="molecule type" value="Genomic_DNA"/>
</dbReference>
<dbReference type="InterPro" id="IPR036291">
    <property type="entry name" value="NAD(P)-bd_dom_sf"/>
</dbReference>
<dbReference type="InParanoid" id="A0A540VCY4"/>
<dbReference type="AlphaFoldDB" id="A0A540VCY4"/>
<evidence type="ECO:0000259" key="1">
    <source>
        <dbReference type="Pfam" id="PF01370"/>
    </source>
</evidence>
<feature type="domain" description="NAD-dependent epimerase/dehydratase" evidence="1">
    <location>
        <begin position="54"/>
        <end position="160"/>
    </location>
</feature>
<comment type="caution">
    <text evidence="2">The sequence shown here is derived from an EMBL/GenBank/DDBJ whole genome shotgun (WGS) entry which is preliminary data.</text>
</comment>
<keyword evidence="3" id="KW-1185">Reference proteome</keyword>
<accession>A0A540VCY4</accession>
<dbReference type="RefSeq" id="WP_141611742.1">
    <property type="nucleotide sequence ID" value="NZ_VIGC02000030.1"/>
</dbReference>
<proteinExistence type="predicted"/>
<protein>
    <submittedName>
        <fullName evidence="2">NAD(P)-dependent oxidoreductase</fullName>
    </submittedName>
</protein>
<dbReference type="SUPFAM" id="SSF51735">
    <property type="entry name" value="NAD(P)-binding Rossmann-fold domains"/>
    <property type="match status" value="1"/>
</dbReference>